<accession>A0A9D4CAA2</accession>
<comment type="caution">
    <text evidence="1">The sequence shown here is derived from an EMBL/GenBank/DDBJ whole genome shotgun (WGS) entry which is preliminary data.</text>
</comment>
<gene>
    <name evidence="1" type="ORF">DPMN_063315</name>
</gene>
<dbReference type="AlphaFoldDB" id="A0A9D4CAA2"/>
<protein>
    <submittedName>
        <fullName evidence="1">Uncharacterized protein</fullName>
    </submittedName>
</protein>
<organism evidence="1 2">
    <name type="scientific">Dreissena polymorpha</name>
    <name type="common">Zebra mussel</name>
    <name type="synonym">Mytilus polymorpha</name>
    <dbReference type="NCBI Taxonomy" id="45954"/>
    <lineage>
        <taxon>Eukaryota</taxon>
        <taxon>Metazoa</taxon>
        <taxon>Spiralia</taxon>
        <taxon>Lophotrochozoa</taxon>
        <taxon>Mollusca</taxon>
        <taxon>Bivalvia</taxon>
        <taxon>Autobranchia</taxon>
        <taxon>Heteroconchia</taxon>
        <taxon>Euheterodonta</taxon>
        <taxon>Imparidentia</taxon>
        <taxon>Neoheterodontei</taxon>
        <taxon>Myida</taxon>
        <taxon>Dreissenoidea</taxon>
        <taxon>Dreissenidae</taxon>
        <taxon>Dreissena</taxon>
    </lineage>
</organism>
<name>A0A9D4CAA2_DREPO</name>
<sequence length="117" mass="13190">MEVQLVVSTIFRLTTTVLYIQTKPALVVEQDHETSKKMVTRTSIKSNSTCHICCRRNSVFVKRVFVVNSVFGNSVLVNNHARSVVEDCNWCSMSDLLFLQKREPSTLSLNLSALPLS</sequence>
<dbReference type="Proteomes" id="UP000828390">
    <property type="component" value="Unassembled WGS sequence"/>
</dbReference>
<dbReference type="EMBL" id="JAIWYP010000013">
    <property type="protein sequence ID" value="KAH3720416.1"/>
    <property type="molecule type" value="Genomic_DNA"/>
</dbReference>
<evidence type="ECO:0000313" key="2">
    <source>
        <dbReference type="Proteomes" id="UP000828390"/>
    </source>
</evidence>
<reference evidence="1" key="2">
    <citation type="submission" date="2020-11" db="EMBL/GenBank/DDBJ databases">
        <authorList>
            <person name="McCartney M.A."/>
            <person name="Auch B."/>
            <person name="Kono T."/>
            <person name="Mallez S."/>
            <person name="Becker A."/>
            <person name="Gohl D.M."/>
            <person name="Silverstein K.A.T."/>
            <person name="Koren S."/>
            <person name="Bechman K.B."/>
            <person name="Herman A."/>
            <person name="Abrahante J.E."/>
            <person name="Garbe J."/>
        </authorList>
    </citation>
    <scope>NUCLEOTIDE SEQUENCE</scope>
    <source>
        <strain evidence="1">Duluth1</strain>
        <tissue evidence="1">Whole animal</tissue>
    </source>
</reference>
<evidence type="ECO:0000313" key="1">
    <source>
        <dbReference type="EMBL" id="KAH3720416.1"/>
    </source>
</evidence>
<reference evidence="1" key="1">
    <citation type="journal article" date="2019" name="bioRxiv">
        <title>The Genome of the Zebra Mussel, Dreissena polymorpha: A Resource for Invasive Species Research.</title>
        <authorList>
            <person name="McCartney M.A."/>
            <person name="Auch B."/>
            <person name="Kono T."/>
            <person name="Mallez S."/>
            <person name="Zhang Y."/>
            <person name="Obille A."/>
            <person name="Becker A."/>
            <person name="Abrahante J.E."/>
            <person name="Garbe J."/>
            <person name="Badalamenti J.P."/>
            <person name="Herman A."/>
            <person name="Mangelson H."/>
            <person name="Liachko I."/>
            <person name="Sullivan S."/>
            <person name="Sone E.D."/>
            <person name="Koren S."/>
            <person name="Silverstein K.A.T."/>
            <person name="Beckman K.B."/>
            <person name="Gohl D.M."/>
        </authorList>
    </citation>
    <scope>NUCLEOTIDE SEQUENCE</scope>
    <source>
        <strain evidence="1">Duluth1</strain>
        <tissue evidence="1">Whole animal</tissue>
    </source>
</reference>
<proteinExistence type="predicted"/>
<keyword evidence="2" id="KW-1185">Reference proteome</keyword>